<dbReference type="Gene3D" id="3.30.565.10">
    <property type="entry name" value="Histidine kinase-like ATPase, C-terminal domain"/>
    <property type="match status" value="1"/>
</dbReference>
<keyword evidence="4" id="KW-0808">Transferase</keyword>
<dbReference type="SMART" id="SM00388">
    <property type="entry name" value="HisKA"/>
    <property type="match status" value="1"/>
</dbReference>
<evidence type="ECO:0000259" key="10">
    <source>
        <dbReference type="PROSITE" id="PS50113"/>
    </source>
</evidence>
<evidence type="ECO:0000256" key="3">
    <source>
        <dbReference type="ARBA" id="ARBA00022553"/>
    </source>
</evidence>
<dbReference type="InterPro" id="IPR003661">
    <property type="entry name" value="HisK_dim/P_dom"/>
</dbReference>
<evidence type="ECO:0000256" key="7">
    <source>
        <dbReference type="SAM" id="Coils"/>
    </source>
</evidence>
<dbReference type="InterPro" id="IPR050736">
    <property type="entry name" value="Sensor_HK_Regulatory"/>
</dbReference>
<protein>
    <recommendedName>
        <fullName evidence="2">histidine kinase</fullName>
        <ecNumber evidence="2">2.7.13.3</ecNumber>
    </recommendedName>
</protein>
<dbReference type="InterPro" id="IPR005467">
    <property type="entry name" value="His_kinase_dom"/>
</dbReference>
<keyword evidence="6" id="KW-0902">Two-component regulatory system</keyword>
<dbReference type="Proteomes" id="UP000651156">
    <property type="component" value="Unassembled WGS sequence"/>
</dbReference>
<dbReference type="PANTHER" id="PTHR43711:SF26">
    <property type="entry name" value="SENSOR HISTIDINE KINASE RCSC"/>
    <property type="match status" value="1"/>
</dbReference>
<dbReference type="CDD" id="cd00130">
    <property type="entry name" value="PAS"/>
    <property type="match status" value="1"/>
</dbReference>
<gene>
    <name evidence="11" type="ORF">IQ230_20445</name>
</gene>
<evidence type="ECO:0000313" key="12">
    <source>
        <dbReference type="Proteomes" id="UP000651156"/>
    </source>
</evidence>
<dbReference type="PANTHER" id="PTHR43711">
    <property type="entry name" value="TWO-COMPONENT HISTIDINE KINASE"/>
    <property type="match status" value="1"/>
</dbReference>
<dbReference type="CDD" id="cd00075">
    <property type="entry name" value="HATPase"/>
    <property type="match status" value="1"/>
</dbReference>
<dbReference type="RefSeq" id="WP_193934094.1">
    <property type="nucleotide sequence ID" value="NZ_CAWPMZ010000099.1"/>
</dbReference>
<dbReference type="SMART" id="SM00091">
    <property type="entry name" value="PAS"/>
    <property type="match status" value="1"/>
</dbReference>
<feature type="coiled-coil region" evidence="7">
    <location>
        <begin position="33"/>
        <end position="81"/>
    </location>
</feature>
<keyword evidence="5" id="KW-0418">Kinase</keyword>
<dbReference type="PROSITE" id="PS50113">
    <property type="entry name" value="PAC"/>
    <property type="match status" value="1"/>
</dbReference>
<keyword evidence="3" id="KW-0597">Phosphoprotein</keyword>
<dbReference type="Gene3D" id="3.30.450.20">
    <property type="entry name" value="PAS domain"/>
    <property type="match status" value="1"/>
</dbReference>
<dbReference type="PROSITE" id="PS50112">
    <property type="entry name" value="PAS"/>
    <property type="match status" value="1"/>
</dbReference>
<dbReference type="SUPFAM" id="SSF55785">
    <property type="entry name" value="PYP-like sensor domain (PAS domain)"/>
    <property type="match status" value="1"/>
</dbReference>
<dbReference type="PRINTS" id="PR00344">
    <property type="entry name" value="BCTRLSENSOR"/>
</dbReference>
<feature type="domain" description="PAC" evidence="10">
    <location>
        <begin position="144"/>
        <end position="195"/>
    </location>
</feature>
<dbReference type="SUPFAM" id="SSF47384">
    <property type="entry name" value="Homodimeric domain of signal transducing histidine kinase"/>
    <property type="match status" value="1"/>
</dbReference>
<accession>A0ABR9UWK5</accession>
<evidence type="ECO:0000256" key="2">
    <source>
        <dbReference type="ARBA" id="ARBA00012438"/>
    </source>
</evidence>
<feature type="domain" description="Histidine kinase" evidence="8">
    <location>
        <begin position="213"/>
        <end position="430"/>
    </location>
</feature>
<dbReference type="InterPro" id="IPR003594">
    <property type="entry name" value="HATPase_dom"/>
</dbReference>
<dbReference type="InterPro" id="IPR035965">
    <property type="entry name" value="PAS-like_dom_sf"/>
</dbReference>
<dbReference type="SMART" id="SM00387">
    <property type="entry name" value="HATPase_c"/>
    <property type="match status" value="1"/>
</dbReference>
<evidence type="ECO:0000259" key="9">
    <source>
        <dbReference type="PROSITE" id="PS50112"/>
    </source>
</evidence>
<reference evidence="11 12" key="1">
    <citation type="submission" date="2020-10" db="EMBL/GenBank/DDBJ databases">
        <authorList>
            <person name="Castelo-Branco R."/>
            <person name="Eusebio N."/>
            <person name="Adriana R."/>
            <person name="Vieira A."/>
            <person name="Brugerolle De Fraissinette N."/>
            <person name="Rezende De Castro R."/>
            <person name="Schneider M.P."/>
            <person name="Vasconcelos V."/>
            <person name="Leao P.N."/>
        </authorList>
    </citation>
    <scope>NUCLEOTIDE SEQUENCE [LARGE SCALE GENOMIC DNA]</scope>
    <source>
        <strain evidence="11 12">LEGE 06123</strain>
    </source>
</reference>
<dbReference type="PROSITE" id="PS50109">
    <property type="entry name" value="HIS_KIN"/>
    <property type="match status" value="1"/>
</dbReference>
<dbReference type="InterPro" id="IPR000700">
    <property type="entry name" value="PAS-assoc_C"/>
</dbReference>
<proteinExistence type="predicted"/>
<dbReference type="NCBIfam" id="TIGR00229">
    <property type="entry name" value="sensory_box"/>
    <property type="match status" value="1"/>
</dbReference>
<evidence type="ECO:0000259" key="8">
    <source>
        <dbReference type="PROSITE" id="PS50109"/>
    </source>
</evidence>
<evidence type="ECO:0000256" key="1">
    <source>
        <dbReference type="ARBA" id="ARBA00000085"/>
    </source>
</evidence>
<dbReference type="EC" id="2.7.13.3" evidence="2"/>
<organism evidence="11 12">
    <name type="scientific">Gloeocapsopsis crepidinum LEGE 06123</name>
    <dbReference type="NCBI Taxonomy" id="588587"/>
    <lineage>
        <taxon>Bacteria</taxon>
        <taxon>Bacillati</taxon>
        <taxon>Cyanobacteriota</taxon>
        <taxon>Cyanophyceae</taxon>
        <taxon>Oscillatoriophycideae</taxon>
        <taxon>Chroococcales</taxon>
        <taxon>Chroococcaceae</taxon>
        <taxon>Gloeocapsopsis</taxon>
    </lineage>
</organism>
<dbReference type="SUPFAM" id="SSF55874">
    <property type="entry name" value="ATPase domain of HSP90 chaperone/DNA topoisomerase II/histidine kinase"/>
    <property type="match status" value="1"/>
</dbReference>
<feature type="domain" description="PAS" evidence="9">
    <location>
        <begin position="71"/>
        <end position="141"/>
    </location>
</feature>
<evidence type="ECO:0000313" key="11">
    <source>
        <dbReference type="EMBL" id="MBE9192676.1"/>
    </source>
</evidence>
<name>A0ABR9UWK5_9CHRO</name>
<dbReference type="InterPro" id="IPR036097">
    <property type="entry name" value="HisK_dim/P_sf"/>
</dbReference>
<dbReference type="Pfam" id="PF13426">
    <property type="entry name" value="PAS_9"/>
    <property type="match status" value="1"/>
</dbReference>
<evidence type="ECO:0000256" key="5">
    <source>
        <dbReference type="ARBA" id="ARBA00022777"/>
    </source>
</evidence>
<dbReference type="InterPro" id="IPR000014">
    <property type="entry name" value="PAS"/>
</dbReference>
<dbReference type="InterPro" id="IPR004358">
    <property type="entry name" value="Sig_transdc_His_kin-like_C"/>
</dbReference>
<evidence type="ECO:0000256" key="6">
    <source>
        <dbReference type="ARBA" id="ARBA00023012"/>
    </source>
</evidence>
<dbReference type="Pfam" id="PF00512">
    <property type="entry name" value="HisKA"/>
    <property type="match status" value="1"/>
</dbReference>
<dbReference type="InterPro" id="IPR036890">
    <property type="entry name" value="HATPase_C_sf"/>
</dbReference>
<dbReference type="Pfam" id="PF02518">
    <property type="entry name" value="HATPase_c"/>
    <property type="match status" value="1"/>
</dbReference>
<comment type="caution">
    <text evidence="11">The sequence shown here is derived from an EMBL/GenBank/DDBJ whole genome shotgun (WGS) entry which is preliminary data.</text>
</comment>
<keyword evidence="12" id="KW-1185">Reference proteome</keyword>
<keyword evidence="7" id="KW-0175">Coiled coil</keyword>
<evidence type="ECO:0000256" key="4">
    <source>
        <dbReference type="ARBA" id="ARBA00022679"/>
    </source>
</evidence>
<sequence>MWKKIIIKIKSLLNHKQNAIACNKQSNRNQQINQTLEQKFQKQTLQLQQVNQQLADKIVEQQQIEIALRESEERYRDLFENANDLIQCVTPEGKFICVNQAWKATLEYSDTEIETLSIFEVIHPDCLDHCMEIFKKIMVSGVCNEVEAAFISKSGRKVILSGSINCKFVQGKPVSTRGIFRDITERKQAEVEIHYALAKERELVELKSRFITTASHEFRTPLAVILMAAKLLEKFSNQISEEKKQLYLERIQTAGNHMTQLLDDILIVGKLEAEKLQFAPAYLDLIQFCGEIVEHMQISSTTNLHAIKFNCTSSVTRVYLDAKLLRHILINLLSNAIKYSPQGGNINFELAYKSQEITFRIQDQGIGIPEKDQKYLFDSFYRGSNTSTIPGTGLGMSIVKQCVDLHNGNIVVESQVGVGTTVTVTIPEQC</sequence>
<comment type="catalytic activity">
    <reaction evidence="1">
        <text>ATP + protein L-histidine = ADP + protein N-phospho-L-histidine.</text>
        <dbReference type="EC" id="2.7.13.3"/>
    </reaction>
</comment>
<dbReference type="EMBL" id="JADEWN010000062">
    <property type="protein sequence ID" value="MBE9192676.1"/>
    <property type="molecule type" value="Genomic_DNA"/>
</dbReference>
<dbReference type="CDD" id="cd00082">
    <property type="entry name" value="HisKA"/>
    <property type="match status" value="1"/>
</dbReference>
<dbReference type="Gene3D" id="1.10.287.130">
    <property type="match status" value="1"/>
</dbReference>